<evidence type="ECO:0000313" key="1">
    <source>
        <dbReference type="EMBL" id="CAA3000672.1"/>
    </source>
</evidence>
<protein>
    <submittedName>
        <fullName evidence="1">Uncharacterized protein</fullName>
    </submittedName>
</protein>
<dbReference type="Gramene" id="OE9A072079T1">
    <property type="protein sequence ID" value="OE9A072079C1"/>
    <property type="gene ID" value="OE9A072079"/>
</dbReference>
<sequence length="57" mass="6262">VLTGTALGEELVSLQIWGFLIPKPTTLSTHLTYISRSPPHGLSYHPRISSQFQSGIK</sequence>
<evidence type="ECO:0000313" key="2">
    <source>
        <dbReference type="Proteomes" id="UP000594638"/>
    </source>
</evidence>
<proteinExistence type="predicted"/>
<organism evidence="1 2">
    <name type="scientific">Olea europaea subsp. europaea</name>
    <dbReference type="NCBI Taxonomy" id="158383"/>
    <lineage>
        <taxon>Eukaryota</taxon>
        <taxon>Viridiplantae</taxon>
        <taxon>Streptophyta</taxon>
        <taxon>Embryophyta</taxon>
        <taxon>Tracheophyta</taxon>
        <taxon>Spermatophyta</taxon>
        <taxon>Magnoliopsida</taxon>
        <taxon>eudicotyledons</taxon>
        <taxon>Gunneridae</taxon>
        <taxon>Pentapetalae</taxon>
        <taxon>asterids</taxon>
        <taxon>lamiids</taxon>
        <taxon>Lamiales</taxon>
        <taxon>Oleaceae</taxon>
        <taxon>Oleeae</taxon>
        <taxon>Olea</taxon>
    </lineage>
</organism>
<dbReference type="Proteomes" id="UP000594638">
    <property type="component" value="Unassembled WGS sequence"/>
</dbReference>
<keyword evidence="2" id="KW-1185">Reference proteome</keyword>
<comment type="caution">
    <text evidence="1">The sequence shown here is derived from an EMBL/GenBank/DDBJ whole genome shotgun (WGS) entry which is preliminary data.</text>
</comment>
<reference evidence="1 2" key="1">
    <citation type="submission" date="2019-12" db="EMBL/GenBank/DDBJ databases">
        <authorList>
            <person name="Alioto T."/>
            <person name="Alioto T."/>
            <person name="Gomez Garrido J."/>
        </authorList>
    </citation>
    <scope>NUCLEOTIDE SEQUENCE [LARGE SCALE GENOMIC DNA]</scope>
</reference>
<gene>
    <name evidence="1" type="ORF">OLEA9_A072079</name>
</gene>
<feature type="non-terminal residue" evidence="1">
    <location>
        <position position="1"/>
    </location>
</feature>
<dbReference type="EMBL" id="CACTIH010005705">
    <property type="protein sequence ID" value="CAA3000672.1"/>
    <property type="molecule type" value="Genomic_DNA"/>
</dbReference>
<accession>A0A8S0T5U9</accession>
<name>A0A8S0T5U9_OLEEU</name>
<feature type="non-terminal residue" evidence="1">
    <location>
        <position position="57"/>
    </location>
</feature>
<dbReference type="AlphaFoldDB" id="A0A8S0T5U9"/>